<dbReference type="PANTHER" id="PTHR43791">
    <property type="entry name" value="PERMEASE-RELATED"/>
    <property type="match status" value="1"/>
</dbReference>
<dbReference type="EMBL" id="SEKV01000207">
    <property type="protein sequence ID" value="TFY61443.1"/>
    <property type="molecule type" value="Genomic_DNA"/>
</dbReference>
<dbReference type="GO" id="GO:0016020">
    <property type="term" value="C:membrane"/>
    <property type="evidence" value="ECO:0007669"/>
    <property type="project" value="UniProtKB-SubCell"/>
</dbReference>
<feature type="transmembrane region" description="Helical" evidence="6">
    <location>
        <begin position="170"/>
        <end position="190"/>
    </location>
</feature>
<protein>
    <recommendedName>
        <fullName evidence="9">MFS general substrate transporter</fullName>
    </recommendedName>
</protein>
<evidence type="ECO:0000256" key="2">
    <source>
        <dbReference type="ARBA" id="ARBA00022448"/>
    </source>
</evidence>
<keyword evidence="3 6" id="KW-0812">Transmembrane</keyword>
<feature type="transmembrane region" description="Helical" evidence="6">
    <location>
        <begin position="232"/>
        <end position="255"/>
    </location>
</feature>
<comment type="caution">
    <text evidence="7">The sequence shown here is derived from an EMBL/GenBank/DDBJ whole genome shotgun (WGS) entry which is preliminary data.</text>
</comment>
<feature type="transmembrane region" description="Helical" evidence="6">
    <location>
        <begin position="90"/>
        <end position="107"/>
    </location>
</feature>
<keyword evidence="5 6" id="KW-0472">Membrane</keyword>
<gene>
    <name evidence="7" type="ORF">EVJ58_g4501</name>
</gene>
<keyword evidence="2" id="KW-0813">Transport</keyword>
<dbReference type="FunFam" id="1.20.1250.20:FF:000057">
    <property type="entry name" value="MFS general substrate transporter"/>
    <property type="match status" value="1"/>
</dbReference>
<accession>A0A4Y9YIB3</accession>
<evidence type="ECO:0000256" key="4">
    <source>
        <dbReference type="ARBA" id="ARBA00022989"/>
    </source>
</evidence>
<name>A0A4Y9YIB3_9APHY</name>
<evidence type="ECO:0000313" key="8">
    <source>
        <dbReference type="Proteomes" id="UP000298390"/>
    </source>
</evidence>
<dbReference type="Pfam" id="PF07690">
    <property type="entry name" value="MFS_1"/>
    <property type="match status" value="1"/>
</dbReference>
<evidence type="ECO:0008006" key="9">
    <source>
        <dbReference type="Google" id="ProtNLM"/>
    </source>
</evidence>
<keyword evidence="4 6" id="KW-1133">Transmembrane helix</keyword>
<dbReference type="InterPro" id="IPR011701">
    <property type="entry name" value="MFS"/>
</dbReference>
<feature type="transmembrane region" description="Helical" evidence="6">
    <location>
        <begin position="434"/>
        <end position="454"/>
    </location>
</feature>
<feature type="transmembrane region" description="Helical" evidence="6">
    <location>
        <begin position="202"/>
        <end position="220"/>
    </location>
</feature>
<evidence type="ECO:0000256" key="5">
    <source>
        <dbReference type="ARBA" id="ARBA00023136"/>
    </source>
</evidence>
<reference evidence="7 8" key="1">
    <citation type="submission" date="2019-01" db="EMBL/GenBank/DDBJ databases">
        <title>Genome sequencing of the rare red list fungi Fomitopsis rosea.</title>
        <authorList>
            <person name="Buettner E."/>
            <person name="Kellner H."/>
        </authorList>
    </citation>
    <scope>NUCLEOTIDE SEQUENCE [LARGE SCALE GENOMIC DNA]</scope>
    <source>
        <strain evidence="7 8">DSM 105464</strain>
    </source>
</reference>
<dbReference type="AlphaFoldDB" id="A0A4Y9YIB3"/>
<feature type="transmembrane region" description="Helical" evidence="6">
    <location>
        <begin position="307"/>
        <end position="331"/>
    </location>
</feature>
<dbReference type="Gene3D" id="1.20.1250.20">
    <property type="entry name" value="MFS general substrate transporter like domains"/>
    <property type="match status" value="1"/>
</dbReference>
<evidence type="ECO:0000256" key="1">
    <source>
        <dbReference type="ARBA" id="ARBA00004141"/>
    </source>
</evidence>
<comment type="subcellular location">
    <subcellularLocation>
        <location evidence="1">Membrane</location>
        <topology evidence="1">Multi-pass membrane protein</topology>
    </subcellularLocation>
</comment>
<dbReference type="Proteomes" id="UP000298390">
    <property type="component" value="Unassembled WGS sequence"/>
</dbReference>
<sequence length="494" mass="55395">MSTVTTPARSYSAEKVEVEAVEYTASPDATHVPPPPLTPEQEKRLWRKVDKRILPILTIMYLCSFLDRGNIGNAKIQGLTTQLDLTGNKYNIALTMYFIVSINYWSLAPSLYLKYFSHTVSANAQQNVSLVLKKFKPSRWLPGITLLWGVIMTLMGLVKTYPQLVGTRICLGITEAGLFPGVVYYLTLWYPRHMLQYRVGVFYGGATIAGAFSGILAYGISFMSGTAGLLGWSWIFILEGIATVVVGATAFFVLVDFPDTAKFLTPEEREYIIWRKKYDNSSVGEEEHFQLRHIKAAFMDWQVWLQIMVYFAVITPQVLISVKAIVLLIFAVWSDRVQLRSPFVFAGLVMCMIGFVINISDVPVGVKYFGTFFCVSGSYAAFPGIIAWLGNNLAGQYKRGVGMALHIGIGNFGGAIASNIYLSEDAPRYVLGHALELMFVGIGFIFLPITVLAYKRANAIRERQQREMEEKGIKFSPEELRRLGDRAPDFRYTL</sequence>
<organism evidence="7 8">
    <name type="scientific">Rhodofomes roseus</name>
    <dbReference type="NCBI Taxonomy" id="34475"/>
    <lineage>
        <taxon>Eukaryota</taxon>
        <taxon>Fungi</taxon>
        <taxon>Dikarya</taxon>
        <taxon>Basidiomycota</taxon>
        <taxon>Agaricomycotina</taxon>
        <taxon>Agaricomycetes</taxon>
        <taxon>Polyporales</taxon>
        <taxon>Rhodofomes</taxon>
    </lineage>
</organism>
<feature type="transmembrane region" description="Helical" evidence="6">
    <location>
        <begin position="366"/>
        <end position="389"/>
    </location>
</feature>
<dbReference type="PANTHER" id="PTHR43791:SF18">
    <property type="entry name" value="NICOTINIC ACID TRANSPORTER TNA1, PUTATIVE (AFU_ORTHOLOGUE AFUA_3G03820)-RELATED"/>
    <property type="match status" value="1"/>
</dbReference>
<evidence type="ECO:0000256" key="3">
    <source>
        <dbReference type="ARBA" id="ARBA00022692"/>
    </source>
</evidence>
<dbReference type="InterPro" id="IPR036259">
    <property type="entry name" value="MFS_trans_sf"/>
</dbReference>
<dbReference type="GO" id="GO:0022857">
    <property type="term" value="F:transmembrane transporter activity"/>
    <property type="evidence" value="ECO:0007669"/>
    <property type="project" value="InterPro"/>
</dbReference>
<evidence type="ECO:0000256" key="6">
    <source>
        <dbReference type="SAM" id="Phobius"/>
    </source>
</evidence>
<dbReference type="STRING" id="34475.A0A4Y9YIB3"/>
<dbReference type="SUPFAM" id="SSF103473">
    <property type="entry name" value="MFS general substrate transporter"/>
    <property type="match status" value="1"/>
</dbReference>
<feature type="transmembrane region" description="Helical" evidence="6">
    <location>
        <begin position="140"/>
        <end position="158"/>
    </location>
</feature>
<feature type="transmembrane region" description="Helical" evidence="6">
    <location>
        <begin position="401"/>
        <end position="422"/>
    </location>
</feature>
<feature type="transmembrane region" description="Helical" evidence="6">
    <location>
        <begin position="343"/>
        <end position="360"/>
    </location>
</feature>
<evidence type="ECO:0000313" key="7">
    <source>
        <dbReference type="EMBL" id="TFY61443.1"/>
    </source>
</evidence>
<proteinExistence type="predicted"/>